<organism evidence="2 3">
    <name type="scientific">Cyclotella cryptica</name>
    <dbReference type="NCBI Taxonomy" id="29204"/>
    <lineage>
        <taxon>Eukaryota</taxon>
        <taxon>Sar</taxon>
        <taxon>Stramenopiles</taxon>
        <taxon>Ochrophyta</taxon>
        <taxon>Bacillariophyta</taxon>
        <taxon>Coscinodiscophyceae</taxon>
        <taxon>Thalassiosirophycidae</taxon>
        <taxon>Stephanodiscales</taxon>
        <taxon>Stephanodiscaceae</taxon>
        <taxon>Cyclotella</taxon>
    </lineage>
</organism>
<keyword evidence="1" id="KW-0812">Transmembrane</keyword>
<name>A0ABD3Q5W8_9STRA</name>
<gene>
    <name evidence="2" type="ORF">HJC23_009233</name>
</gene>
<accession>A0ABD3Q5W8</accession>
<feature type="transmembrane region" description="Helical" evidence="1">
    <location>
        <begin position="49"/>
        <end position="67"/>
    </location>
</feature>
<evidence type="ECO:0000313" key="3">
    <source>
        <dbReference type="Proteomes" id="UP001516023"/>
    </source>
</evidence>
<proteinExistence type="predicted"/>
<comment type="caution">
    <text evidence="2">The sequence shown here is derived from an EMBL/GenBank/DDBJ whole genome shotgun (WGS) entry which is preliminary data.</text>
</comment>
<dbReference type="Proteomes" id="UP001516023">
    <property type="component" value="Unassembled WGS sequence"/>
</dbReference>
<keyword evidence="1" id="KW-1133">Transmembrane helix</keyword>
<dbReference type="AlphaFoldDB" id="A0ABD3Q5W8"/>
<evidence type="ECO:0000256" key="1">
    <source>
        <dbReference type="SAM" id="Phobius"/>
    </source>
</evidence>
<sequence length="111" mass="11963">ACVRDWNEERGRLVDALNSKVGNAHEERVCITMAKSARDGDGGVYNGSYAYPCGVVGIVAAFSYCCFGGKPKDSAGSHEAAVEVKADPTSSHTHYTYTFLVDSARLLPRYP</sequence>
<reference evidence="2 3" key="1">
    <citation type="journal article" date="2020" name="G3 (Bethesda)">
        <title>Improved Reference Genome for Cyclotella cryptica CCMP332, a Model for Cell Wall Morphogenesis, Salinity Adaptation, and Lipid Production in Diatoms (Bacillariophyta).</title>
        <authorList>
            <person name="Roberts W.R."/>
            <person name="Downey K.M."/>
            <person name="Ruck E.C."/>
            <person name="Traller J.C."/>
            <person name="Alverson A.J."/>
        </authorList>
    </citation>
    <scope>NUCLEOTIDE SEQUENCE [LARGE SCALE GENOMIC DNA]</scope>
    <source>
        <strain evidence="2 3">CCMP332</strain>
    </source>
</reference>
<evidence type="ECO:0000313" key="2">
    <source>
        <dbReference type="EMBL" id="KAL3795520.1"/>
    </source>
</evidence>
<keyword evidence="3" id="KW-1185">Reference proteome</keyword>
<dbReference type="EMBL" id="JABMIG020000070">
    <property type="protein sequence ID" value="KAL3795520.1"/>
    <property type="molecule type" value="Genomic_DNA"/>
</dbReference>
<protein>
    <submittedName>
        <fullName evidence="2">Uncharacterized protein</fullName>
    </submittedName>
</protein>
<feature type="non-terminal residue" evidence="2">
    <location>
        <position position="1"/>
    </location>
</feature>
<keyword evidence="1" id="KW-0472">Membrane</keyword>